<dbReference type="AlphaFoldDB" id="A0A075B419"/>
<name>A0A075B419_ROZAC</name>
<proteinExistence type="predicted"/>
<protein>
    <submittedName>
        <fullName evidence="2">Uncharacterized protein</fullName>
    </submittedName>
</protein>
<dbReference type="Proteomes" id="UP000281549">
    <property type="component" value="Unassembled WGS sequence"/>
</dbReference>
<evidence type="ECO:0000256" key="1">
    <source>
        <dbReference type="SAM" id="SignalP"/>
    </source>
</evidence>
<sequence length="167" mass="18397">MKSIFITSLLLLCSISYLLAAPFPGFTGSLVGTSVAVNGAMRDFKTGITFKTPVKDEEIKAGQPYDIQLNSYAVGSLFGVSRYRIYIESVDGKTEPLLLDKGALKKLIDAEYFLFSSQHGKGKKSVIIPKDLAPGKYRFIIEKDSGVPGFKNLTKKIYRSPDFNLTN</sequence>
<feature type="signal peptide" evidence="1">
    <location>
        <begin position="1"/>
        <end position="20"/>
    </location>
</feature>
<organism evidence="2 4">
    <name type="scientific">Rozella allomycis (strain CSF55)</name>
    <dbReference type="NCBI Taxonomy" id="988480"/>
    <lineage>
        <taxon>Eukaryota</taxon>
        <taxon>Fungi</taxon>
        <taxon>Fungi incertae sedis</taxon>
        <taxon>Cryptomycota</taxon>
        <taxon>Cryptomycota incertae sedis</taxon>
        <taxon>Rozella</taxon>
    </lineage>
</organism>
<feature type="chain" id="PRO_5040665179" evidence="1">
    <location>
        <begin position="21"/>
        <end position="167"/>
    </location>
</feature>
<evidence type="ECO:0000313" key="2">
    <source>
        <dbReference type="EMBL" id="EPZ35949.1"/>
    </source>
</evidence>
<keyword evidence="4" id="KW-1185">Reference proteome</keyword>
<reference evidence="2 4" key="1">
    <citation type="journal article" date="2013" name="Curr. Biol.">
        <title>Shared signatures of parasitism and phylogenomics unite Cryptomycota and microsporidia.</title>
        <authorList>
            <person name="James T.Y."/>
            <person name="Pelin A."/>
            <person name="Bonen L."/>
            <person name="Ahrendt S."/>
            <person name="Sain D."/>
            <person name="Corradi N."/>
            <person name="Stajich J.E."/>
        </authorList>
    </citation>
    <scope>NUCLEOTIDE SEQUENCE [LARGE SCALE GENOMIC DNA]</scope>
    <source>
        <strain evidence="2">CSF55</strain>
        <strain evidence="2">CSF55</strain>
    </source>
</reference>
<evidence type="ECO:0000313" key="3">
    <source>
        <dbReference type="EMBL" id="RKP21934.1"/>
    </source>
</evidence>
<keyword evidence="1" id="KW-0732">Signal</keyword>
<evidence type="ECO:0000313" key="4">
    <source>
        <dbReference type="Proteomes" id="UP000030755"/>
    </source>
</evidence>
<accession>A0A075B419</accession>
<reference evidence="5" key="2">
    <citation type="journal article" date="2018" name="Nat. Microbiol.">
        <title>Leveraging single-cell genomics to expand the fungal tree of life.</title>
        <authorList>
            <person name="Ahrendt S.R."/>
            <person name="Quandt C.A."/>
            <person name="Ciobanu D."/>
            <person name="Clum A."/>
            <person name="Salamov A."/>
            <person name="Andreopoulos B."/>
            <person name="Cheng J.F."/>
            <person name="Woyke T."/>
            <person name="Pelin A."/>
            <person name="Henrissat B."/>
            <person name="Reynolds N.K."/>
            <person name="Benny G.L."/>
            <person name="Smith M.E."/>
            <person name="James T.Y."/>
            <person name="Grigoriev I.V."/>
        </authorList>
    </citation>
    <scope>NUCLEOTIDE SEQUENCE [LARGE SCALE GENOMIC DNA]</scope>
    <source>
        <strain evidence="5">CSF55</strain>
    </source>
</reference>
<evidence type="ECO:0000313" key="5">
    <source>
        <dbReference type="Proteomes" id="UP000281549"/>
    </source>
</evidence>
<dbReference type="Proteomes" id="UP000030755">
    <property type="component" value="Unassembled WGS sequence"/>
</dbReference>
<gene>
    <name evidence="2" type="ORF">O9G_004002</name>
    <name evidence="3" type="ORF">ROZALSC1DRAFT_26674</name>
</gene>
<dbReference type="EMBL" id="KE560703">
    <property type="protein sequence ID" value="EPZ35949.1"/>
    <property type="molecule type" value="Genomic_DNA"/>
</dbReference>
<reference evidence="3" key="3">
    <citation type="submission" date="2018-08" db="EMBL/GenBank/DDBJ databases">
        <title>Leveraging single-cell genomics to expand the Fungal Tree of Life.</title>
        <authorList>
            <consortium name="DOE Joint Genome Institute"/>
            <person name="Ahrendt S.R."/>
            <person name="Quandt C.A."/>
            <person name="Ciobanu D."/>
            <person name="Clum A."/>
            <person name="Salamov A."/>
            <person name="Andreopoulos B."/>
            <person name="Cheng J.-F."/>
            <person name="Woyke T."/>
            <person name="Pelin A."/>
            <person name="Henrissat B."/>
            <person name="Reynolds N."/>
            <person name="Benny G.L."/>
            <person name="Smith M.E."/>
            <person name="James T.Y."/>
            <person name="Grigoriev I.V."/>
        </authorList>
    </citation>
    <scope>NUCLEOTIDE SEQUENCE</scope>
    <source>
        <strain evidence="3">CSF55</strain>
    </source>
</reference>
<dbReference type="HOGENOM" id="CLU_1595476_0_0_1"/>
<dbReference type="EMBL" id="ML004919">
    <property type="protein sequence ID" value="RKP21934.1"/>
    <property type="molecule type" value="Genomic_DNA"/>
</dbReference>
<dbReference type="OrthoDB" id="270970at2759"/>